<comment type="caution">
    <text evidence="2">The sequence shown here is derived from an EMBL/GenBank/DDBJ whole genome shotgun (WGS) entry which is preliminary data.</text>
</comment>
<feature type="region of interest" description="Disordered" evidence="1">
    <location>
        <begin position="51"/>
        <end position="74"/>
    </location>
</feature>
<dbReference type="EMBL" id="NEDP02082645">
    <property type="protein sequence ID" value="OWF34469.1"/>
    <property type="molecule type" value="Genomic_DNA"/>
</dbReference>
<evidence type="ECO:0000313" key="2">
    <source>
        <dbReference type="EMBL" id="OWF34469.1"/>
    </source>
</evidence>
<reference evidence="2 3" key="1">
    <citation type="journal article" date="2017" name="Nat. Ecol. Evol.">
        <title>Scallop genome provides insights into evolution of bilaterian karyotype and development.</title>
        <authorList>
            <person name="Wang S."/>
            <person name="Zhang J."/>
            <person name="Jiao W."/>
            <person name="Li J."/>
            <person name="Xun X."/>
            <person name="Sun Y."/>
            <person name="Guo X."/>
            <person name="Huan P."/>
            <person name="Dong B."/>
            <person name="Zhang L."/>
            <person name="Hu X."/>
            <person name="Sun X."/>
            <person name="Wang J."/>
            <person name="Zhao C."/>
            <person name="Wang Y."/>
            <person name="Wang D."/>
            <person name="Huang X."/>
            <person name="Wang R."/>
            <person name="Lv J."/>
            <person name="Li Y."/>
            <person name="Zhang Z."/>
            <person name="Liu B."/>
            <person name="Lu W."/>
            <person name="Hui Y."/>
            <person name="Liang J."/>
            <person name="Zhou Z."/>
            <person name="Hou R."/>
            <person name="Li X."/>
            <person name="Liu Y."/>
            <person name="Li H."/>
            <person name="Ning X."/>
            <person name="Lin Y."/>
            <person name="Zhao L."/>
            <person name="Xing Q."/>
            <person name="Dou J."/>
            <person name="Li Y."/>
            <person name="Mao J."/>
            <person name="Guo H."/>
            <person name="Dou H."/>
            <person name="Li T."/>
            <person name="Mu C."/>
            <person name="Jiang W."/>
            <person name="Fu Q."/>
            <person name="Fu X."/>
            <person name="Miao Y."/>
            <person name="Liu J."/>
            <person name="Yu Q."/>
            <person name="Li R."/>
            <person name="Liao H."/>
            <person name="Li X."/>
            <person name="Kong Y."/>
            <person name="Jiang Z."/>
            <person name="Chourrout D."/>
            <person name="Li R."/>
            <person name="Bao Z."/>
        </authorList>
    </citation>
    <scope>NUCLEOTIDE SEQUENCE [LARGE SCALE GENOMIC DNA]</scope>
    <source>
        <strain evidence="2 3">PY_sf001</strain>
    </source>
</reference>
<gene>
    <name evidence="2" type="ORF">KP79_PYT03504</name>
</gene>
<sequence>MDPSPAVKVVSNGLGNFQFLADPADQYGERYGVFMRAGEAGYVKRMCESGSLSGGRTTSTMKPDKNPAFKLTCK</sequence>
<name>A0A210PDA1_MIZYE</name>
<dbReference type="OrthoDB" id="6123378at2759"/>
<evidence type="ECO:0000313" key="3">
    <source>
        <dbReference type="Proteomes" id="UP000242188"/>
    </source>
</evidence>
<dbReference type="Proteomes" id="UP000242188">
    <property type="component" value="Unassembled WGS sequence"/>
</dbReference>
<organism evidence="2 3">
    <name type="scientific">Mizuhopecten yessoensis</name>
    <name type="common">Japanese scallop</name>
    <name type="synonym">Patinopecten yessoensis</name>
    <dbReference type="NCBI Taxonomy" id="6573"/>
    <lineage>
        <taxon>Eukaryota</taxon>
        <taxon>Metazoa</taxon>
        <taxon>Spiralia</taxon>
        <taxon>Lophotrochozoa</taxon>
        <taxon>Mollusca</taxon>
        <taxon>Bivalvia</taxon>
        <taxon>Autobranchia</taxon>
        <taxon>Pteriomorphia</taxon>
        <taxon>Pectinida</taxon>
        <taxon>Pectinoidea</taxon>
        <taxon>Pectinidae</taxon>
        <taxon>Mizuhopecten</taxon>
    </lineage>
</organism>
<accession>A0A210PDA1</accession>
<dbReference type="AlphaFoldDB" id="A0A210PDA1"/>
<evidence type="ECO:0000256" key="1">
    <source>
        <dbReference type="SAM" id="MobiDB-lite"/>
    </source>
</evidence>
<feature type="compositionally biased region" description="Low complexity" evidence="1">
    <location>
        <begin position="51"/>
        <end position="60"/>
    </location>
</feature>
<protein>
    <submittedName>
        <fullName evidence="2">Uncharacterized protein</fullName>
    </submittedName>
</protein>
<keyword evidence="3" id="KW-1185">Reference proteome</keyword>
<proteinExistence type="predicted"/>